<evidence type="ECO:0000313" key="1">
    <source>
        <dbReference type="EMBL" id="KAH0854884.1"/>
    </source>
</evidence>
<comment type="caution">
    <text evidence="1">The sequence shown here is derived from an EMBL/GenBank/DDBJ whole genome shotgun (WGS) entry which is preliminary data.</text>
</comment>
<accession>A0ABQ7XG00</accession>
<organism evidence="1 2">
    <name type="scientific">Brassica napus</name>
    <name type="common">Rape</name>
    <dbReference type="NCBI Taxonomy" id="3708"/>
    <lineage>
        <taxon>Eukaryota</taxon>
        <taxon>Viridiplantae</taxon>
        <taxon>Streptophyta</taxon>
        <taxon>Embryophyta</taxon>
        <taxon>Tracheophyta</taxon>
        <taxon>Spermatophyta</taxon>
        <taxon>Magnoliopsida</taxon>
        <taxon>eudicotyledons</taxon>
        <taxon>Gunneridae</taxon>
        <taxon>Pentapetalae</taxon>
        <taxon>rosids</taxon>
        <taxon>malvids</taxon>
        <taxon>Brassicales</taxon>
        <taxon>Brassicaceae</taxon>
        <taxon>Brassiceae</taxon>
        <taxon>Brassica</taxon>
    </lineage>
</organism>
<gene>
    <name evidence="1" type="ORF">HID58_031348</name>
</gene>
<keyword evidence="2" id="KW-1185">Reference proteome</keyword>
<evidence type="ECO:0000313" key="2">
    <source>
        <dbReference type="Proteomes" id="UP000824890"/>
    </source>
</evidence>
<dbReference type="EMBL" id="JAGKQM010000222">
    <property type="protein sequence ID" value="KAH0854884.1"/>
    <property type="molecule type" value="Genomic_DNA"/>
</dbReference>
<proteinExistence type="predicted"/>
<sequence>MFTKPIILASFSSSSSSLQLTQLVTRAETMVQDSGCTWI</sequence>
<name>A0ABQ7XG00_BRANA</name>
<reference evidence="1 2" key="1">
    <citation type="submission" date="2021-05" db="EMBL/GenBank/DDBJ databases">
        <title>Genome Assembly of Synthetic Allotetraploid Brassica napus Reveals Homoeologous Exchanges between Subgenomes.</title>
        <authorList>
            <person name="Davis J.T."/>
        </authorList>
    </citation>
    <scope>NUCLEOTIDE SEQUENCE [LARGE SCALE GENOMIC DNA]</scope>
    <source>
        <strain evidence="2">cv. Da-Ae</strain>
        <tissue evidence="1">Seedling</tissue>
    </source>
</reference>
<protein>
    <submittedName>
        <fullName evidence="1">Uncharacterized protein</fullName>
    </submittedName>
</protein>
<dbReference type="Proteomes" id="UP000824890">
    <property type="component" value="Unassembled WGS sequence"/>
</dbReference>